<feature type="domain" description="DAGKc" evidence="11">
    <location>
        <begin position="1"/>
        <end position="132"/>
    </location>
</feature>
<protein>
    <submittedName>
        <fullName evidence="12">Lipid kinase</fullName>
    </submittedName>
</protein>
<dbReference type="InterPro" id="IPR050187">
    <property type="entry name" value="Lipid_Phosphate_FormReg"/>
</dbReference>
<evidence type="ECO:0000256" key="3">
    <source>
        <dbReference type="ARBA" id="ARBA00022516"/>
    </source>
</evidence>
<evidence type="ECO:0000256" key="6">
    <source>
        <dbReference type="ARBA" id="ARBA00022777"/>
    </source>
</evidence>
<evidence type="ECO:0000256" key="1">
    <source>
        <dbReference type="ARBA" id="ARBA00001946"/>
    </source>
</evidence>
<organism evidence="12 13">
    <name type="scientific">Bacillus gobiensis</name>
    <dbReference type="NCBI Taxonomy" id="1441095"/>
    <lineage>
        <taxon>Bacteria</taxon>
        <taxon>Bacillati</taxon>
        <taxon>Bacillota</taxon>
        <taxon>Bacilli</taxon>
        <taxon>Bacillales</taxon>
        <taxon>Bacillaceae</taxon>
        <taxon>Bacillus</taxon>
    </lineage>
</organism>
<dbReference type="InterPro" id="IPR005218">
    <property type="entry name" value="Diacylglycerol/lipid_kinase"/>
</dbReference>
<comment type="cofactor">
    <cofactor evidence="1">
        <name>Mg(2+)</name>
        <dbReference type="ChEBI" id="CHEBI:18420"/>
    </cofactor>
</comment>
<dbReference type="Pfam" id="PF19279">
    <property type="entry name" value="YegS_C"/>
    <property type="match status" value="1"/>
</dbReference>
<dbReference type="Gene3D" id="3.40.50.10330">
    <property type="entry name" value="Probable inorganic polyphosphate/atp-NAD kinase, domain 1"/>
    <property type="match status" value="1"/>
</dbReference>
<evidence type="ECO:0000256" key="7">
    <source>
        <dbReference type="ARBA" id="ARBA00022840"/>
    </source>
</evidence>
<keyword evidence="5" id="KW-0547">Nucleotide-binding</keyword>
<keyword evidence="3" id="KW-0444">Lipid biosynthesis</keyword>
<dbReference type="PROSITE" id="PS50146">
    <property type="entry name" value="DAGK"/>
    <property type="match status" value="1"/>
</dbReference>
<keyword evidence="4" id="KW-0808">Transferase</keyword>
<accession>A0A0M4FGB5</accession>
<evidence type="ECO:0000256" key="8">
    <source>
        <dbReference type="ARBA" id="ARBA00023098"/>
    </source>
</evidence>
<dbReference type="Pfam" id="PF00781">
    <property type="entry name" value="DAGK_cat"/>
    <property type="match status" value="1"/>
</dbReference>
<dbReference type="SMART" id="SM00046">
    <property type="entry name" value="DAGKc"/>
    <property type="match status" value="1"/>
</dbReference>
<evidence type="ECO:0000313" key="13">
    <source>
        <dbReference type="Proteomes" id="UP000067625"/>
    </source>
</evidence>
<dbReference type="Proteomes" id="UP000067625">
    <property type="component" value="Chromosome"/>
</dbReference>
<dbReference type="SUPFAM" id="SSF111331">
    <property type="entry name" value="NAD kinase/diacylglycerol kinase-like"/>
    <property type="match status" value="1"/>
</dbReference>
<sequence>MKKKKALLIYNGNAGQKKIEKTLGAAVPILSQYVDELVIKPTKKETDAEEFCEQLDEDVNYLFILGGDGTVHSCINGVAGLHKKPAIGILPGGTCNDISRSLQIPQQIEQAAHALTGGELVSIDLLKTDQQYALNFWGIGLITEASENIRENEKAVIGKLSYFTSALRTLSRAEPFEVEMLIDGEKINDKAVMLLVLNGHFIGTNRIPLANHMMNDGLADILICRNPSLSAFKELLALDDKSASEFDKDDLSFYQGKSIEITTKQEMKADTDGEIYTKTPVKIEVLKGHLQMIVPADSAIARPSSTD</sequence>
<comment type="similarity">
    <text evidence="2">Belongs to the diacylglycerol/lipid kinase family.</text>
</comment>
<gene>
    <name evidence="12" type="ORF">AM592_07880</name>
</gene>
<dbReference type="PANTHER" id="PTHR12358">
    <property type="entry name" value="SPHINGOSINE KINASE"/>
    <property type="match status" value="1"/>
</dbReference>
<name>A0A0M4FGB5_9BACI</name>
<keyword evidence="13" id="KW-1185">Reference proteome</keyword>
<keyword evidence="7" id="KW-0067">ATP-binding</keyword>
<keyword evidence="9" id="KW-0594">Phospholipid biosynthesis</keyword>
<keyword evidence="6 12" id="KW-0418">Kinase</keyword>
<reference evidence="12 13" key="2">
    <citation type="journal article" date="2016" name="Int. J. Syst. Evol. Microbiol.">
        <title>Bacillus gobiensis sp. nov., isolated from a soil sample.</title>
        <authorList>
            <person name="Liu B."/>
            <person name="Liu G.H."/>
            <person name="Cetin S."/>
            <person name="Schumann P."/>
            <person name="Pan Z.Z."/>
            <person name="Chen Q.Q."/>
        </authorList>
    </citation>
    <scope>NUCLEOTIDE SEQUENCE [LARGE SCALE GENOMIC DNA]</scope>
    <source>
        <strain evidence="12 13">FJAT-4402</strain>
    </source>
</reference>
<evidence type="ECO:0000256" key="10">
    <source>
        <dbReference type="ARBA" id="ARBA00023264"/>
    </source>
</evidence>
<dbReference type="GO" id="GO:0004143">
    <property type="term" value="F:ATP-dependent diacylglycerol kinase activity"/>
    <property type="evidence" value="ECO:0007669"/>
    <property type="project" value="TreeGrafter"/>
</dbReference>
<dbReference type="AlphaFoldDB" id="A0A0M4FGB5"/>
<proteinExistence type="inferred from homology"/>
<evidence type="ECO:0000256" key="2">
    <source>
        <dbReference type="ARBA" id="ARBA00005983"/>
    </source>
</evidence>
<dbReference type="InterPro" id="IPR017438">
    <property type="entry name" value="ATP-NAD_kinase_N"/>
</dbReference>
<dbReference type="PATRIC" id="fig|1441095.3.peg.1731"/>
<dbReference type="Gene3D" id="2.60.200.40">
    <property type="match status" value="1"/>
</dbReference>
<dbReference type="NCBIfam" id="TIGR00147">
    <property type="entry name" value="YegS/Rv2252/BmrU family lipid kinase"/>
    <property type="match status" value="1"/>
</dbReference>
<evidence type="ECO:0000256" key="9">
    <source>
        <dbReference type="ARBA" id="ARBA00023209"/>
    </source>
</evidence>
<dbReference type="GO" id="GO:0008654">
    <property type="term" value="P:phospholipid biosynthetic process"/>
    <property type="evidence" value="ECO:0007669"/>
    <property type="project" value="UniProtKB-KW"/>
</dbReference>
<dbReference type="STRING" id="1441095.AM592_07880"/>
<dbReference type="InterPro" id="IPR016064">
    <property type="entry name" value="NAD/diacylglycerol_kinase_sf"/>
</dbReference>
<dbReference type="PANTHER" id="PTHR12358:SF107">
    <property type="entry name" value="LIPID KINASE BMRU-RELATED"/>
    <property type="match status" value="1"/>
</dbReference>
<keyword evidence="8" id="KW-0443">Lipid metabolism</keyword>
<dbReference type="RefSeq" id="WP_053603282.1">
    <property type="nucleotide sequence ID" value="NZ_CP012600.1"/>
</dbReference>
<dbReference type="OrthoDB" id="142078at2"/>
<reference evidence="13" key="1">
    <citation type="submission" date="2015-08" db="EMBL/GenBank/DDBJ databases">
        <title>Genome sequencing project for genomic taxonomy and phylogenomics of Bacillus-like bacteria.</title>
        <authorList>
            <person name="Liu B."/>
            <person name="Wang J."/>
            <person name="Zhu Y."/>
            <person name="Liu G."/>
            <person name="Chen Q."/>
            <person name="Chen Z."/>
            <person name="Lan J."/>
            <person name="Che J."/>
            <person name="Ge C."/>
            <person name="Shi H."/>
            <person name="Pan Z."/>
            <person name="Liu X."/>
        </authorList>
    </citation>
    <scope>NUCLEOTIDE SEQUENCE [LARGE SCALE GENOMIC DNA]</scope>
    <source>
        <strain evidence="13">FJAT-4402</strain>
    </source>
</reference>
<keyword evidence="10" id="KW-1208">Phospholipid metabolism</keyword>
<dbReference type="GO" id="GO:0005524">
    <property type="term" value="F:ATP binding"/>
    <property type="evidence" value="ECO:0007669"/>
    <property type="project" value="UniProtKB-KW"/>
</dbReference>
<evidence type="ECO:0000313" key="12">
    <source>
        <dbReference type="EMBL" id="ALC81524.1"/>
    </source>
</evidence>
<evidence type="ECO:0000256" key="5">
    <source>
        <dbReference type="ARBA" id="ARBA00022741"/>
    </source>
</evidence>
<evidence type="ECO:0000256" key="4">
    <source>
        <dbReference type="ARBA" id="ARBA00022679"/>
    </source>
</evidence>
<evidence type="ECO:0000259" key="11">
    <source>
        <dbReference type="PROSITE" id="PS50146"/>
    </source>
</evidence>
<dbReference type="EMBL" id="CP012600">
    <property type="protein sequence ID" value="ALC81524.1"/>
    <property type="molecule type" value="Genomic_DNA"/>
</dbReference>
<dbReference type="InterPro" id="IPR045540">
    <property type="entry name" value="YegS/DAGK_C"/>
</dbReference>
<dbReference type="GO" id="GO:0005886">
    <property type="term" value="C:plasma membrane"/>
    <property type="evidence" value="ECO:0007669"/>
    <property type="project" value="TreeGrafter"/>
</dbReference>
<dbReference type="InterPro" id="IPR001206">
    <property type="entry name" value="Diacylglycerol_kinase_cat_dom"/>
</dbReference>